<protein>
    <recommendedName>
        <fullName evidence="9">TonB-dependent receptor plug domain-containing protein</fullName>
    </recommendedName>
</protein>
<keyword evidence="3 7" id="KW-1134">Transmembrane beta strand</keyword>
<dbReference type="InterPro" id="IPR023997">
    <property type="entry name" value="TonB-dep_OMP_SusC/RagA_CS"/>
</dbReference>
<evidence type="ECO:0000313" key="11">
    <source>
        <dbReference type="Proteomes" id="UP000032049"/>
    </source>
</evidence>
<gene>
    <name evidence="10" type="ORF">TH53_15310</name>
</gene>
<comment type="caution">
    <text evidence="10">The sequence shown here is derived from an EMBL/GenBank/DDBJ whole genome shotgun (WGS) entry which is preliminary data.</text>
</comment>
<keyword evidence="5 7" id="KW-0472">Membrane</keyword>
<evidence type="ECO:0000256" key="5">
    <source>
        <dbReference type="ARBA" id="ARBA00023136"/>
    </source>
</evidence>
<dbReference type="InterPro" id="IPR037066">
    <property type="entry name" value="Plug_dom_sf"/>
</dbReference>
<dbReference type="InterPro" id="IPR012910">
    <property type="entry name" value="Plug_dom"/>
</dbReference>
<comment type="similarity">
    <text evidence="7">Belongs to the TonB-dependent receptor family.</text>
</comment>
<dbReference type="STRING" id="1503925.TH53_15310"/>
<feature type="compositionally biased region" description="Polar residues" evidence="8">
    <location>
        <begin position="340"/>
        <end position="356"/>
    </location>
</feature>
<dbReference type="GO" id="GO:0009279">
    <property type="term" value="C:cell outer membrane"/>
    <property type="evidence" value="ECO:0007669"/>
    <property type="project" value="UniProtKB-SubCell"/>
</dbReference>
<evidence type="ECO:0000256" key="2">
    <source>
        <dbReference type="ARBA" id="ARBA00022448"/>
    </source>
</evidence>
<dbReference type="InterPro" id="IPR039426">
    <property type="entry name" value="TonB-dep_rcpt-like"/>
</dbReference>
<dbReference type="Proteomes" id="UP000032049">
    <property type="component" value="Unassembled WGS sequence"/>
</dbReference>
<dbReference type="SUPFAM" id="SSF56935">
    <property type="entry name" value="Porins"/>
    <property type="match status" value="1"/>
</dbReference>
<accession>A0A0D0F448</accession>
<feature type="region of interest" description="Disordered" evidence="8">
    <location>
        <begin position="335"/>
        <end position="356"/>
    </location>
</feature>
<evidence type="ECO:0000259" key="9">
    <source>
        <dbReference type="Pfam" id="PF07715"/>
    </source>
</evidence>
<evidence type="ECO:0000256" key="4">
    <source>
        <dbReference type="ARBA" id="ARBA00022692"/>
    </source>
</evidence>
<reference evidence="10 11" key="1">
    <citation type="submission" date="2015-01" db="EMBL/GenBank/DDBJ databases">
        <title>Draft genome sequence of Pedobacter sp. NL19 isolated from sludge of an effluent treatment pond in an abandoned uranium mine.</title>
        <authorList>
            <person name="Santos T."/>
            <person name="Caetano T."/>
            <person name="Covas C."/>
            <person name="Cruz A."/>
            <person name="Mendo S."/>
        </authorList>
    </citation>
    <scope>NUCLEOTIDE SEQUENCE [LARGE SCALE GENOMIC DNA]</scope>
    <source>
        <strain evidence="10 11">NL19</strain>
    </source>
</reference>
<keyword evidence="11" id="KW-1185">Reference proteome</keyword>
<evidence type="ECO:0000256" key="6">
    <source>
        <dbReference type="ARBA" id="ARBA00023237"/>
    </source>
</evidence>
<dbReference type="AlphaFoldDB" id="A0A0D0F448"/>
<comment type="subcellular location">
    <subcellularLocation>
        <location evidence="1 7">Cell outer membrane</location>
        <topology evidence="1 7">Multi-pass membrane protein</topology>
    </subcellularLocation>
</comment>
<proteinExistence type="inferred from homology"/>
<organism evidence="10 11">
    <name type="scientific">Pedobacter lusitanus</name>
    <dbReference type="NCBI Taxonomy" id="1503925"/>
    <lineage>
        <taxon>Bacteria</taxon>
        <taxon>Pseudomonadati</taxon>
        <taxon>Bacteroidota</taxon>
        <taxon>Sphingobacteriia</taxon>
        <taxon>Sphingobacteriales</taxon>
        <taxon>Sphingobacteriaceae</taxon>
        <taxon>Pedobacter</taxon>
    </lineage>
</organism>
<evidence type="ECO:0000256" key="7">
    <source>
        <dbReference type="PROSITE-ProRule" id="PRU01360"/>
    </source>
</evidence>
<dbReference type="Pfam" id="PF07715">
    <property type="entry name" value="Plug"/>
    <property type="match status" value="1"/>
</dbReference>
<dbReference type="NCBIfam" id="TIGR04057">
    <property type="entry name" value="SusC_RagA_signa"/>
    <property type="match status" value="1"/>
</dbReference>
<dbReference type="InterPro" id="IPR036942">
    <property type="entry name" value="Beta-barrel_TonB_sf"/>
</dbReference>
<sequence length="706" mass="76563">MGYKTKEVRVGTQNSLTVVLEVDMASLSDVVVVGYGTTKRKDLVGSVTSVGGNDLRKQEATNFTQALAGRAAGVQVSRPGGEPGAGASIRIRGMSTVMGVNDPLYVIDGIPVQLYNGGGVDAIRSAPGNGLMDPLAGIDVNDIENIEILKDATATAIYGSRGANGVIVVTTKRGKAGADPVFNFSYDVSVDQQRKFYDVLSGPDYAKFMQDTYAKNKTPIDDVSFPGKGNTDWQRAITQTGLVQNLNLSLLGASKDGATTYAFSSGLTDQKGILINSGFKRYSVRTNIETRVFSLLKVGTNLNFSSSTQTGGISPIYTTYGVASYRPDIPIYNPDGSYANDGSSDNPVASRQGKSSNESRRLLASVFAELEIIKGLKLRSTLSYDINNNKGYTYSPSWLFSEKLSKGSRTDKAFDYVNRVFDNTLSYSRSFDKHQIDIVGGASWTLNKSNFNSTNSSNFPNDNVLNNLGSAGTITGFDSGAESSGLESFFLRANYNYDGKYYLNLTGRADNSTKFGPESQWGYFPSVGASWRFSKEDFMKKLSFIDDAKLRVTVGKTGTSAFGSFGFLTLFNTGYFYNGVNGLRANPDAGEPNPDIHWESTMQTDAALELSFLQSRLKTTVNYYRKYTKGLISSPSIPASGGYTFQTKNLGDISNQGWEITLSAIPVIKGSFTWLSDFNITFNKNKVEKTYGTTLYGTLPLIEGLP</sequence>
<name>A0A0D0F448_9SPHI</name>
<feature type="domain" description="TonB-dependent receptor plug" evidence="9">
    <location>
        <begin position="40"/>
        <end position="166"/>
    </location>
</feature>
<evidence type="ECO:0000313" key="10">
    <source>
        <dbReference type="EMBL" id="KIO76323.1"/>
    </source>
</evidence>
<evidence type="ECO:0000256" key="8">
    <source>
        <dbReference type="SAM" id="MobiDB-lite"/>
    </source>
</evidence>
<dbReference type="Gene3D" id="2.40.170.20">
    <property type="entry name" value="TonB-dependent receptor, beta-barrel domain"/>
    <property type="match status" value="1"/>
</dbReference>
<keyword evidence="2 7" id="KW-0813">Transport</keyword>
<keyword evidence="4 7" id="KW-0812">Transmembrane</keyword>
<evidence type="ECO:0000256" key="1">
    <source>
        <dbReference type="ARBA" id="ARBA00004571"/>
    </source>
</evidence>
<dbReference type="InterPro" id="IPR023996">
    <property type="entry name" value="TonB-dep_OMP_SusC/RagA"/>
</dbReference>
<dbReference type="PROSITE" id="PS52016">
    <property type="entry name" value="TONB_DEPENDENT_REC_3"/>
    <property type="match status" value="1"/>
</dbReference>
<dbReference type="Gene3D" id="2.170.130.10">
    <property type="entry name" value="TonB-dependent receptor, plug domain"/>
    <property type="match status" value="1"/>
</dbReference>
<evidence type="ECO:0000256" key="3">
    <source>
        <dbReference type="ARBA" id="ARBA00022452"/>
    </source>
</evidence>
<dbReference type="EMBL" id="JXRA01000065">
    <property type="protein sequence ID" value="KIO76323.1"/>
    <property type="molecule type" value="Genomic_DNA"/>
</dbReference>
<keyword evidence="6 7" id="KW-0998">Cell outer membrane</keyword>
<dbReference type="NCBIfam" id="TIGR04056">
    <property type="entry name" value="OMP_RagA_SusC"/>
    <property type="match status" value="1"/>
</dbReference>